<protein>
    <recommendedName>
        <fullName evidence="3">DUF1093 domain-containing protein</fullName>
    </recommendedName>
</protein>
<dbReference type="RefSeq" id="WP_098088257.1">
    <property type="nucleotide sequence ID" value="NZ_JAOPTF010000017.1"/>
</dbReference>
<evidence type="ECO:0008006" key="3">
    <source>
        <dbReference type="Google" id="ProtNLM"/>
    </source>
</evidence>
<dbReference type="PROSITE" id="PS51257">
    <property type="entry name" value="PROKAR_LIPOPROTEIN"/>
    <property type="match status" value="1"/>
</dbReference>
<dbReference type="Pfam" id="PF06486">
    <property type="entry name" value="DUF1093"/>
    <property type="match status" value="1"/>
</dbReference>
<proteinExistence type="predicted"/>
<dbReference type="PANTHER" id="PTHR36433">
    <property type="entry name" value="HYPOTHETICAL CYTOSOLIC PROTEIN"/>
    <property type="match status" value="1"/>
</dbReference>
<dbReference type="InterPro" id="IPR036166">
    <property type="entry name" value="YxeA-like_sf"/>
</dbReference>
<organism evidence="1 2">
    <name type="scientific">Bacillus toyonensis</name>
    <dbReference type="NCBI Taxonomy" id="155322"/>
    <lineage>
        <taxon>Bacteria</taxon>
        <taxon>Bacillati</taxon>
        <taxon>Bacillota</taxon>
        <taxon>Bacilli</taxon>
        <taxon>Bacillales</taxon>
        <taxon>Bacillaceae</taxon>
        <taxon>Bacillus</taxon>
        <taxon>Bacillus cereus group</taxon>
    </lineage>
</organism>
<dbReference type="InterPro" id="IPR006542">
    <property type="entry name" value="DUF1093"/>
</dbReference>
<dbReference type="SUPFAM" id="SSF159121">
    <property type="entry name" value="BC4932-like"/>
    <property type="match status" value="1"/>
</dbReference>
<reference evidence="1 2" key="1">
    <citation type="submission" date="2017-09" db="EMBL/GenBank/DDBJ databases">
        <title>Large-scale bioinformatics analysis of Bacillus genomes uncovers conserved roles of natural products in bacterial physiology.</title>
        <authorList>
            <consortium name="Agbiome Team Llc"/>
            <person name="Bleich R.M."/>
            <person name="Grubbs K.J."/>
            <person name="Santa Maria K.C."/>
            <person name="Allen S.E."/>
            <person name="Farag S."/>
            <person name="Shank E.A."/>
            <person name="Bowers A."/>
        </authorList>
    </citation>
    <scope>NUCLEOTIDE SEQUENCE [LARGE SCALE GENOMIC DNA]</scope>
    <source>
        <strain evidence="1 2">AFS094862</strain>
    </source>
</reference>
<comment type="caution">
    <text evidence="1">The sequence shown here is derived from an EMBL/GenBank/DDBJ whole genome shotgun (WGS) entry which is preliminary data.</text>
</comment>
<evidence type="ECO:0000313" key="1">
    <source>
        <dbReference type="EMBL" id="PGG88504.1"/>
    </source>
</evidence>
<evidence type="ECO:0000313" key="2">
    <source>
        <dbReference type="Proteomes" id="UP000225320"/>
    </source>
</evidence>
<dbReference type="EMBL" id="NVOI01000076">
    <property type="protein sequence ID" value="PGG88504.1"/>
    <property type="molecule type" value="Genomic_DNA"/>
</dbReference>
<sequence length="121" mass="13432">MLKRIASIGITGIIFMSVLTGCSYVGKFLSETYYVKIAGQGDNIGGASEYTLKGFKENGEEKTIRFSINNNKSIAEGTYVKITADEDKEANKKTPNKITLINKYEVVKSEDVPQKIKEKLK</sequence>
<dbReference type="Proteomes" id="UP000225320">
    <property type="component" value="Unassembled WGS sequence"/>
</dbReference>
<gene>
    <name evidence="1" type="ORF">CON73_19465</name>
</gene>
<dbReference type="PANTHER" id="PTHR36433:SF2">
    <property type="entry name" value="YXEA FAMILY PROTEIN"/>
    <property type="match status" value="1"/>
</dbReference>
<name>A0A2B7VW51_9BACI</name>
<dbReference type="Gene3D" id="2.40.50.480">
    <property type="match status" value="1"/>
</dbReference>
<accession>A0A2B7VW51</accession>
<dbReference type="AlphaFoldDB" id="A0A2B7VW51"/>